<dbReference type="SUPFAM" id="SSF53067">
    <property type="entry name" value="Actin-like ATPase domain"/>
    <property type="match status" value="2"/>
</dbReference>
<dbReference type="Proteomes" id="UP000186922">
    <property type="component" value="Unassembled WGS sequence"/>
</dbReference>
<dbReference type="Pfam" id="PF00022">
    <property type="entry name" value="Actin"/>
    <property type="match status" value="2"/>
</dbReference>
<dbReference type="CDD" id="cd10206">
    <property type="entry name" value="ASKHA_NBD_Arp8-like"/>
    <property type="match status" value="1"/>
</dbReference>
<proteinExistence type="inferred from homology"/>
<reference evidence="3 4" key="1">
    <citation type="journal article" date="2016" name="Nat. Commun.">
        <title>Extremotolerant tardigrade genome and improved radiotolerance of human cultured cells by tardigrade-unique protein.</title>
        <authorList>
            <person name="Hashimoto T."/>
            <person name="Horikawa D.D."/>
            <person name="Saito Y."/>
            <person name="Kuwahara H."/>
            <person name="Kozuka-Hata H."/>
            <person name="Shin-I T."/>
            <person name="Minakuchi Y."/>
            <person name="Ohishi K."/>
            <person name="Motoyama A."/>
            <person name="Aizu T."/>
            <person name="Enomoto A."/>
            <person name="Kondo K."/>
            <person name="Tanaka S."/>
            <person name="Hara Y."/>
            <person name="Koshikawa S."/>
            <person name="Sagara H."/>
            <person name="Miura T."/>
            <person name="Yokobori S."/>
            <person name="Miyagawa K."/>
            <person name="Suzuki Y."/>
            <person name="Kubo T."/>
            <person name="Oyama M."/>
            <person name="Kohara Y."/>
            <person name="Fujiyama A."/>
            <person name="Arakawa K."/>
            <person name="Katayama T."/>
            <person name="Toyoda A."/>
            <person name="Kunieda T."/>
        </authorList>
    </citation>
    <scope>NUCLEOTIDE SEQUENCE [LARGE SCALE GENOMIC DNA]</scope>
    <source>
        <strain evidence="3 4">YOKOZUNA-1</strain>
    </source>
</reference>
<feature type="region of interest" description="Disordered" evidence="2">
    <location>
        <begin position="387"/>
        <end position="413"/>
    </location>
</feature>
<dbReference type="InterPro" id="IPR004000">
    <property type="entry name" value="Actin"/>
</dbReference>
<dbReference type="PANTHER" id="PTHR11937">
    <property type="entry name" value="ACTIN"/>
    <property type="match status" value="1"/>
</dbReference>
<evidence type="ECO:0000256" key="2">
    <source>
        <dbReference type="SAM" id="MobiDB-lite"/>
    </source>
</evidence>
<keyword evidence="4" id="KW-1185">Reference proteome</keyword>
<dbReference type="SMART" id="SM00268">
    <property type="entry name" value="ACTIN"/>
    <property type="match status" value="1"/>
</dbReference>
<name>A0A1D1VIK5_RAMVA</name>
<dbReference type="STRING" id="947166.A0A1D1VIK5"/>
<dbReference type="InterPro" id="IPR043129">
    <property type="entry name" value="ATPase_NBD"/>
</dbReference>
<evidence type="ECO:0000256" key="1">
    <source>
        <dbReference type="RuleBase" id="RU000487"/>
    </source>
</evidence>
<evidence type="ECO:0000313" key="3">
    <source>
        <dbReference type="EMBL" id="GAU99597.1"/>
    </source>
</evidence>
<sequence length="553" mass="61609">MPRAKKYVTKLQPVTGDDLEDQLSRTVIIHPGSRYLRILRPSDTEAVVQSHCIARKQRLTNGQASVSRASSSSEVFRSLDSVASTTDFKQAAASAETWLKGNSKEEKTLGRTYCSFDAKESEETTPVTKEYVVGNEALDVGALHSNFVLSWPIRYGHFNLHDGPGGSRSAVATDIENIWDWVLTNELGITRKLRGSHRAVLVIPDIYNREDVRSLVEILLTNLDFFAVFVVLENVASMFGACIPSACVVDVGAEKTVVSCVDDGISLAETRLLMHCGGDDITRLTNWYLQQKVRSFNLKIASMTDWFKMDAIKKALVHFDFTQSGSNDIDVGLPSPDREESLVMKLPHDFCRFPGLALFQEGLVSFPPNTQQTFTFQYYPGSYDDVSGTEGRAKRPATKKPTTAKPENTEADTTINPENIFDTIPENNIPEEKADLDTMKIMKLHEAIYWSISRCATEEQQKRMLKNILVVGGGLVLFPGALDFLTKRLEEVVPAGTDLNVITNSREIPGDLHAVKGASVMAALETVQYLWITKEEWIRTGIKIIREKSSFGW</sequence>
<comment type="caution">
    <text evidence="3">The sequence shown here is derived from an EMBL/GenBank/DDBJ whole genome shotgun (WGS) entry which is preliminary data.</text>
</comment>
<dbReference type="AlphaFoldDB" id="A0A1D1VIK5"/>
<accession>A0A1D1VIK5</accession>
<dbReference type="OrthoDB" id="5572108at2759"/>
<dbReference type="EMBL" id="BDGG01000005">
    <property type="protein sequence ID" value="GAU99597.1"/>
    <property type="molecule type" value="Genomic_DNA"/>
</dbReference>
<comment type="similarity">
    <text evidence="1">Belongs to the actin family.</text>
</comment>
<protein>
    <submittedName>
        <fullName evidence="3">Uncharacterized protein</fullName>
    </submittedName>
</protein>
<dbReference type="Gene3D" id="3.30.420.40">
    <property type="match status" value="2"/>
</dbReference>
<gene>
    <name evidence="3" type="primary">RvY_10571-1</name>
    <name evidence="3" type="synonym">RvY_10571.1</name>
    <name evidence="3" type="ORF">RvY_10571</name>
</gene>
<organism evidence="3 4">
    <name type="scientific">Ramazzottius varieornatus</name>
    <name type="common">Water bear</name>
    <name type="synonym">Tardigrade</name>
    <dbReference type="NCBI Taxonomy" id="947166"/>
    <lineage>
        <taxon>Eukaryota</taxon>
        <taxon>Metazoa</taxon>
        <taxon>Ecdysozoa</taxon>
        <taxon>Tardigrada</taxon>
        <taxon>Eutardigrada</taxon>
        <taxon>Parachela</taxon>
        <taxon>Hypsibioidea</taxon>
        <taxon>Ramazzottiidae</taxon>
        <taxon>Ramazzottius</taxon>
    </lineage>
</organism>
<evidence type="ECO:0000313" key="4">
    <source>
        <dbReference type="Proteomes" id="UP000186922"/>
    </source>
</evidence>